<dbReference type="Pfam" id="PF02458">
    <property type="entry name" value="Transferase"/>
    <property type="match status" value="1"/>
</dbReference>
<evidence type="ECO:0000256" key="1">
    <source>
        <dbReference type="ARBA" id="ARBA00009861"/>
    </source>
</evidence>
<dbReference type="AlphaFoldDB" id="A0A2C9W8X0"/>
<proteinExistence type="inferred from homology"/>
<keyword evidence="3" id="KW-1185">Reference proteome</keyword>
<dbReference type="GO" id="GO:0016747">
    <property type="term" value="F:acyltransferase activity, transferring groups other than amino-acyl groups"/>
    <property type="evidence" value="ECO:0000318"/>
    <property type="project" value="GO_Central"/>
</dbReference>
<dbReference type="OMA" id="NVWMGLE"/>
<dbReference type="OrthoDB" id="671439at2759"/>
<dbReference type="EMBL" id="CM004389">
    <property type="protein sequence ID" value="OAY55979.1"/>
    <property type="molecule type" value="Genomic_DNA"/>
</dbReference>
<evidence type="ECO:0000313" key="3">
    <source>
        <dbReference type="Proteomes" id="UP000091857"/>
    </source>
</evidence>
<dbReference type="PANTHER" id="PTHR31642">
    <property type="entry name" value="TRICHOTHECENE 3-O-ACETYLTRANSFERASE"/>
    <property type="match status" value="1"/>
</dbReference>
<evidence type="ECO:0008006" key="4">
    <source>
        <dbReference type="Google" id="ProtNLM"/>
    </source>
</evidence>
<comment type="similarity">
    <text evidence="1">Belongs to the plant acyltransferase family.</text>
</comment>
<dbReference type="InterPro" id="IPR023213">
    <property type="entry name" value="CAT-like_dom_sf"/>
</dbReference>
<evidence type="ECO:0000313" key="2">
    <source>
        <dbReference type="EMBL" id="OAY55979.1"/>
    </source>
</evidence>
<comment type="caution">
    <text evidence="2">The sequence shown here is derived from an EMBL/GenBank/DDBJ whole genome shotgun (WGS) entry which is preliminary data.</text>
</comment>
<sequence>MDAYPIITDQDVVKQEPEVLVSPSNPTPHETIFLSNIDQAVAFPVETLFFFDVSLTKYTSSTMDIHERVKRAVEMLLVPYYFMAGRLNFNKETRRLDLLCNNAGVLFVTANSRLVLKDLGNLSLPNSTFHHFIQRPGLYKSLADKALFTIQVTRFSCGSFSIGFVTNHCMLDGTSAGDMFESLASICRGEGLKANVVYNDRTFLKARNPPIVKYPHREYVKIREISSLASLFTAAGQLSPSPLVFSNKFNCIQKVFSFSPEMINTLKGKAESSCTSFEAIVAHVWRARSKAVFDNLEEFSTVLFAVDIRSIISPNLPDGFAGNAVITAFATEKVGDLVKKPLSFGVRKMKEGRERVTDDYIRSVIDWLEVHRGIPATQNGNFYVSAWWKLPFNELDVGFGKAIHGGPVLSANDEFVLLLSDGKSLENGGGGINVWMGLEEEKMKKFMVHILEI</sequence>
<organism evidence="2 3">
    <name type="scientific">Manihot esculenta</name>
    <name type="common">Cassava</name>
    <name type="synonym">Jatropha manihot</name>
    <dbReference type="NCBI Taxonomy" id="3983"/>
    <lineage>
        <taxon>Eukaryota</taxon>
        <taxon>Viridiplantae</taxon>
        <taxon>Streptophyta</taxon>
        <taxon>Embryophyta</taxon>
        <taxon>Tracheophyta</taxon>
        <taxon>Spermatophyta</taxon>
        <taxon>Magnoliopsida</taxon>
        <taxon>eudicotyledons</taxon>
        <taxon>Gunneridae</taxon>
        <taxon>Pentapetalae</taxon>
        <taxon>rosids</taxon>
        <taxon>fabids</taxon>
        <taxon>Malpighiales</taxon>
        <taxon>Euphorbiaceae</taxon>
        <taxon>Crotonoideae</taxon>
        <taxon>Manihoteae</taxon>
        <taxon>Manihot</taxon>
    </lineage>
</organism>
<name>A0A2C9W8X0_MANES</name>
<dbReference type="PANTHER" id="PTHR31642:SF231">
    <property type="entry name" value="BAHD FAMILY ACYLTRANSFERASE, CLADE V"/>
    <property type="match status" value="1"/>
</dbReference>
<reference evidence="3" key="1">
    <citation type="journal article" date="2016" name="Nat. Biotechnol.">
        <title>Sequencing wild and cultivated cassava and related species reveals extensive interspecific hybridization and genetic diversity.</title>
        <authorList>
            <person name="Bredeson J.V."/>
            <person name="Lyons J.B."/>
            <person name="Prochnik S.E."/>
            <person name="Wu G.A."/>
            <person name="Ha C.M."/>
            <person name="Edsinger-Gonzales E."/>
            <person name="Grimwood J."/>
            <person name="Schmutz J."/>
            <person name="Rabbi I.Y."/>
            <person name="Egesi C."/>
            <person name="Nauluvula P."/>
            <person name="Lebot V."/>
            <person name="Ndunguru J."/>
            <person name="Mkamilo G."/>
            <person name="Bart R.S."/>
            <person name="Setter T.L."/>
            <person name="Gleadow R.M."/>
            <person name="Kulakow P."/>
            <person name="Ferguson M.E."/>
            <person name="Rounsley S."/>
            <person name="Rokhsar D.S."/>
        </authorList>
    </citation>
    <scope>NUCLEOTIDE SEQUENCE [LARGE SCALE GENOMIC DNA]</scope>
    <source>
        <strain evidence="3">cv. AM560-2</strain>
    </source>
</reference>
<dbReference type="InterPro" id="IPR050317">
    <property type="entry name" value="Plant_Fungal_Acyltransferase"/>
</dbReference>
<dbReference type="Gramene" id="Manes.03G193700.1.v8.1">
    <property type="protein sequence ID" value="Manes.03G193700.1.v8.1.CDS"/>
    <property type="gene ID" value="Manes.03G193700.v8.1"/>
</dbReference>
<gene>
    <name evidence="2" type="ORF">MANES_03G193700v8</name>
</gene>
<accession>A0A2C9W8X0</accession>
<dbReference type="STRING" id="3983.A0A2C9W8X0"/>
<dbReference type="Proteomes" id="UP000091857">
    <property type="component" value="Chromosome 3"/>
</dbReference>
<dbReference type="Gene3D" id="3.30.559.10">
    <property type="entry name" value="Chloramphenicol acetyltransferase-like domain"/>
    <property type="match status" value="2"/>
</dbReference>
<protein>
    <recommendedName>
        <fullName evidence="4">Omega-hydroxypalmitate O-feruloyl transferase</fullName>
    </recommendedName>
</protein>